<dbReference type="GO" id="GO:0004807">
    <property type="term" value="F:triose-phosphate isomerase activity"/>
    <property type="evidence" value="ECO:0007669"/>
    <property type="project" value="UniProtKB-EC"/>
</dbReference>
<gene>
    <name evidence="2" type="ORF">WMQ36_02515</name>
</gene>
<dbReference type="SUPFAM" id="SSF51351">
    <property type="entry name" value="Triosephosphate isomerase (TIM)"/>
    <property type="match status" value="1"/>
</dbReference>
<protein>
    <submittedName>
        <fullName evidence="2">Triose-phosphate isomerase</fullName>
        <ecNumber evidence="2">5.3.1.1</ecNumber>
    </submittedName>
</protein>
<dbReference type="InterPro" id="IPR035990">
    <property type="entry name" value="TIM_sf"/>
</dbReference>
<dbReference type="Gene3D" id="3.20.20.70">
    <property type="entry name" value="Aldolase class I"/>
    <property type="match status" value="1"/>
</dbReference>
<keyword evidence="3" id="KW-1185">Reference proteome</keyword>
<keyword evidence="1 2" id="KW-0413">Isomerase</keyword>
<organism evidence="2 3">
    <name type="scientific">Enterocloster hominis</name>
    <name type="common">ex Hitch et al. 2024</name>
    <dbReference type="NCBI Taxonomy" id="1917870"/>
    <lineage>
        <taxon>Bacteria</taxon>
        <taxon>Bacillati</taxon>
        <taxon>Bacillota</taxon>
        <taxon>Clostridia</taxon>
        <taxon>Lachnospirales</taxon>
        <taxon>Lachnospiraceae</taxon>
        <taxon>Enterocloster</taxon>
    </lineage>
</organism>
<evidence type="ECO:0000256" key="1">
    <source>
        <dbReference type="ARBA" id="ARBA00023235"/>
    </source>
</evidence>
<dbReference type="InterPro" id="IPR000652">
    <property type="entry name" value="Triosephosphate_isomerase"/>
</dbReference>
<proteinExistence type="predicted"/>
<reference evidence="2 3" key="1">
    <citation type="submission" date="2024-03" db="EMBL/GenBank/DDBJ databases">
        <title>Human intestinal bacterial collection.</title>
        <authorList>
            <person name="Pauvert C."/>
            <person name="Hitch T.C.A."/>
            <person name="Clavel T."/>
        </authorList>
    </citation>
    <scope>NUCLEOTIDE SEQUENCE [LARGE SCALE GENOMIC DNA]</scope>
    <source>
        <strain evidence="2 3">CLA-SR-H021</strain>
    </source>
</reference>
<dbReference type="PROSITE" id="PS51440">
    <property type="entry name" value="TIM_2"/>
    <property type="match status" value="1"/>
</dbReference>
<comment type="caution">
    <text evidence="2">The sequence shown here is derived from an EMBL/GenBank/DDBJ whole genome shotgun (WGS) entry which is preliminary data.</text>
</comment>
<accession>A0ABV1D435</accession>
<dbReference type="RefSeq" id="WP_025486262.1">
    <property type="nucleotide sequence ID" value="NZ_JAJFDX010000001.1"/>
</dbReference>
<name>A0ABV1D435_9FIRM</name>
<evidence type="ECO:0000313" key="2">
    <source>
        <dbReference type="EMBL" id="MEQ2423839.1"/>
    </source>
</evidence>
<dbReference type="EMBL" id="JBBMFM010000005">
    <property type="protein sequence ID" value="MEQ2423839.1"/>
    <property type="molecule type" value="Genomic_DNA"/>
</dbReference>
<dbReference type="NCBIfam" id="NF003302">
    <property type="entry name" value="PRK04302.1"/>
    <property type="match status" value="1"/>
</dbReference>
<dbReference type="Proteomes" id="UP001454086">
    <property type="component" value="Unassembled WGS sequence"/>
</dbReference>
<evidence type="ECO:0000313" key="3">
    <source>
        <dbReference type="Proteomes" id="UP001454086"/>
    </source>
</evidence>
<dbReference type="Pfam" id="PF00121">
    <property type="entry name" value="TIM"/>
    <property type="match status" value="1"/>
</dbReference>
<dbReference type="EC" id="5.3.1.1" evidence="2"/>
<dbReference type="InterPro" id="IPR013785">
    <property type="entry name" value="Aldolase_TIM"/>
</dbReference>
<sequence length="243" mass="25766">MEGFTIRKPFFEIGPKTYIYGKKALELAMAADRAGRKYQVDIIFSAQYTDIRPIAEATSHIKVFAQHMDPVYPGRGIGAVLPEALKEAGAAGVLLNHAERPLTLDGIRRSVVRAGEVGLATLVCAGTPQEAAAVAALGPDMILAEAPGLIGKGARGPGDMEEIDRINQAVHRVAPGMMILHGAGISDEKDVYEVIKAGADATGSTSGIMKADNPCEMMEKMIASVAAAWTARHQTCQGQERGR</sequence>